<organism evidence="2 3">
    <name type="scientific">Meloidogyne enterolobii</name>
    <name type="common">Root-knot nematode worm</name>
    <name type="synonym">Meloidogyne mayaguensis</name>
    <dbReference type="NCBI Taxonomy" id="390850"/>
    <lineage>
        <taxon>Eukaryota</taxon>
        <taxon>Metazoa</taxon>
        <taxon>Ecdysozoa</taxon>
        <taxon>Nematoda</taxon>
        <taxon>Chromadorea</taxon>
        <taxon>Rhabditida</taxon>
        <taxon>Tylenchina</taxon>
        <taxon>Tylenchomorpha</taxon>
        <taxon>Tylenchoidea</taxon>
        <taxon>Meloidogynidae</taxon>
        <taxon>Meloidogyninae</taxon>
        <taxon>Meloidogyne</taxon>
    </lineage>
</organism>
<reference evidence="2 3" key="1">
    <citation type="submission" date="2020-08" db="EMBL/GenBank/DDBJ databases">
        <authorList>
            <person name="Koutsovoulos G."/>
            <person name="Danchin GJ E."/>
        </authorList>
    </citation>
    <scope>NUCLEOTIDE SEQUENCE [LARGE SCALE GENOMIC DNA]</scope>
</reference>
<feature type="region of interest" description="Disordered" evidence="1">
    <location>
        <begin position="91"/>
        <end position="111"/>
    </location>
</feature>
<protein>
    <submittedName>
        <fullName evidence="2">Uncharacterized protein</fullName>
    </submittedName>
</protein>
<gene>
    <name evidence="2" type="ORF">MENT_LOCUS27511</name>
</gene>
<comment type="caution">
    <text evidence="2">The sequence shown here is derived from an EMBL/GenBank/DDBJ whole genome shotgun (WGS) entry which is preliminary data.</text>
</comment>
<sequence>MLLCKCIREGCNKQMSHETQNEQAHEQLKPFHTQTDPETYNLNNITEWEYLRDLEALKYSGYFEHPQIPEYNESLANENMIDPAYYINESKNSKASSSSSTNPKMDTTPHDSKNLYLTEILNIFHVWGMAELYKTERHISEVEVPTRLSVILARI</sequence>
<evidence type="ECO:0000313" key="3">
    <source>
        <dbReference type="Proteomes" id="UP000580250"/>
    </source>
</evidence>
<accession>A0A6V7VLG1</accession>
<dbReference type="Proteomes" id="UP000580250">
    <property type="component" value="Unassembled WGS sequence"/>
</dbReference>
<dbReference type="EMBL" id="CAJEWN010000261">
    <property type="protein sequence ID" value="CAD2175767.1"/>
    <property type="molecule type" value="Genomic_DNA"/>
</dbReference>
<proteinExistence type="predicted"/>
<evidence type="ECO:0000256" key="1">
    <source>
        <dbReference type="SAM" id="MobiDB-lite"/>
    </source>
</evidence>
<evidence type="ECO:0000313" key="2">
    <source>
        <dbReference type="EMBL" id="CAD2175767.1"/>
    </source>
</evidence>
<dbReference type="AlphaFoldDB" id="A0A6V7VLG1"/>
<name>A0A6V7VLG1_MELEN</name>